<evidence type="ECO:0000313" key="1">
    <source>
        <dbReference type="EMBL" id="MCV2877579.1"/>
    </source>
</evidence>
<protein>
    <submittedName>
        <fullName evidence="1">Uncharacterized protein</fullName>
    </submittedName>
</protein>
<dbReference type="Proteomes" id="UP001526166">
    <property type="component" value="Unassembled WGS sequence"/>
</dbReference>
<gene>
    <name evidence="1" type="ORF">OE699_01835</name>
</gene>
<accession>A0ABT2ZV11</accession>
<dbReference type="RefSeq" id="WP_263846864.1">
    <property type="nucleotide sequence ID" value="NZ_JAOWKW010000001.1"/>
</dbReference>
<dbReference type="EMBL" id="JAOWKW010000001">
    <property type="protein sequence ID" value="MCV2877579.1"/>
    <property type="molecule type" value="Genomic_DNA"/>
</dbReference>
<evidence type="ECO:0000313" key="2">
    <source>
        <dbReference type="Proteomes" id="UP001526166"/>
    </source>
</evidence>
<proteinExistence type="predicted"/>
<sequence length="217" mass="24703">MTDKPILFNGPMVRTILEGRKTQTRRVIKPQLGDIARAFQFVPGKWRFLDHSRARVHQLFSPPFSTGDRLWVREAHFLTNKHAYRLSVGVDQSINPDDDYQACVYAEGFDLSRTGMRLRPSIHMPRWASRLTLIVEDVRVQRLQDISEADAKSEGCDAEQAKSLALCDGAMPGNSKRCFHWLWNSINGPEAWDANPWVAAITFRAIRANIDSPEARA</sequence>
<reference evidence="1 2" key="1">
    <citation type="submission" date="2022-10" db="EMBL/GenBank/DDBJ databases">
        <title>Sinirhodobacter sp. nov., isolated from ocean surface sediments.</title>
        <authorList>
            <person name="He W."/>
            <person name="Wang L."/>
            <person name="Zhang D.-F."/>
        </authorList>
    </citation>
    <scope>NUCLEOTIDE SEQUENCE [LARGE SCALE GENOMIC DNA]</scope>
    <source>
        <strain evidence="1 2">WL0115</strain>
    </source>
</reference>
<name>A0ABT2ZV11_9RHOB</name>
<organism evidence="1 2">
    <name type="scientific">Sedimentimonas flavescens</name>
    <dbReference type="NCBI Taxonomy" id="2851012"/>
    <lineage>
        <taxon>Bacteria</taxon>
        <taxon>Pseudomonadati</taxon>
        <taxon>Pseudomonadota</taxon>
        <taxon>Alphaproteobacteria</taxon>
        <taxon>Rhodobacterales</taxon>
        <taxon>Rhodobacter group</taxon>
        <taxon>Sedimentimonas</taxon>
    </lineage>
</organism>
<keyword evidence="2" id="KW-1185">Reference proteome</keyword>
<comment type="caution">
    <text evidence="1">The sequence shown here is derived from an EMBL/GenBank/DDBJ whole genome shotgun (WGS) entry which is preliminary data.</text>
</comment>